<evidence type="ECO:0000313" key="6">
    <source>
        <dbReference type="EMBL" id="CAA9381126.1"/>
    </source>
</evidence>
<evidence type="ECO:0000256" key="3">
    <source>
        <dbReference type="ARBA" id="ARBA00023163"/>
    </source>
</evidence>
<feature type="region of interest" description="Disordered" evidence="4">
    <location>
        <begin position="1"/>
        <end position="24"/>
    </location>
</feature>
<dbReference type="PANTHER" id="PTHR43132">
    <property type="entry name" value="ARSENICAL RESISTANCE OPERON REPRESSOR ARSR-RELATED"/>
    <property type="match status" value="1"/>
</dbReference>
<dbReference type="AlphaFoldDB" id="A0A6J4NF92"/>
<evidence type="ECO:0000256" key="2">
    <source>
        <dbReference type="ARBA" id="ARBA00023125"/>
    </source>
</evidence>
<accession>A0A6J4NF92</accession>
<dbReference type="PROSITE" id="PS50987">
    <property type="entry name" value="HTH_ARSR_2"/>
    <property type="match status" value="1"/>
</dbReference>
<dbReference type="CDD" id="cd00090">
    <property type="entry name" value="HTH_ARSR"/>
    <property type="match status" value="1"/>
</dbReference>
<dbReference type="PANTHER" id="PTHR43132:SF6">
    <property type="entry name" value="HTH-TYPE TRANSCRIPTIONAL REPRESSOR CZRA"/>
    <property type="match status" value="1"/>
</dbReference>
<keyword evidence="1" id="KW-0805">Transcription regulation</keyword>
<dbReference type="EMBL" id="CADCUQ010000167">
    <property type="protein sequence ID" value="CAA9381126.1"/>
    <property type="molecule type" value="Genomic_DNA"/>
</dbReference>
<evidence type="ECO:0000259" key="5">
    <source>
        <dbReference type="PROSITE" id="PS50987"/>
    </source>
</evidence>
<name>A0A6J4NF92_9BACT</name>
<dbReference type="GO" id="GO:0003677">
    <property type="term" value="F:DNA binding"/>
    <property type="evidence" value="ECO:0007669"/>
    <property type="project" value="UniProtKB-KW"/>
</dbReference>
<sequence length="133" mass="14441">MTAAAGERGVEPRGGGRRRLPAGTVADPLQSNLCSKYLRAVADPERLRIVQCLRAGPKSVGEIAGYLNAPVVNASHHLQHLRRAGLVAATKRGRFVFYALAPRFAPPGDGRTLNVLDFGCCRIEMPPEAERRR</sequence>
<dbReference type="PRINTS" id="PR00778">
    <property type="entry name" value="HTHARSR"/>
</dbReference>
<dbReference type="Gene3D" id="1.10.10.10">
    <property type="entry name" value="Winged helix-like DNA-binding domain superfamily/Winged helix DNA-binding domain"/>
    <property type="match status" value="1"/>
</dbReference>
<dbReference type="InterPro" id="IPR001845">
    <property type="entry name" value="HTH_ArsR_DNA-bd_dom"/>
</dbReference>
<dbReference type="InterPro" id="IPR051011">
    <property type="entry name" value="Metal_resp_trans_reg"/>
</dbReference>
<gene>
    <name evidence="6" type="ORF">AVDCRST_MAG64-657</name>
</gene>
<reference evidence="6" key="1">
    <citation type="submission" date="2020-02" db="EMBL/GenBank/DDBJ databases">
        <authorList>
            <person name="Meier V. D."/>
        </authorList>
    </citation>
    <scope>NUCLEOTIDE SEQUENCE</scope>
    <source>
        <strain evidence="6">AVDCRST_MAG64</strain>
    </source>
</reference>
<dbReference type="NCBIfam" id="NF033788">
    <property type="entry name" value="HTH_metalloreg"/>
    <property type="match status" value="1"/>
</dbReference>
<organism evidence="6">
    <name type="scientific">uncultured Phycisphaerae bacterium</name>
    <dbReference type="NCBI Taxonomy" id="904963"/>
    <lineage>
        <taxon>Bacteria</taxon>
        <taxon>Pseudomonadati</taxon>
        <taxon>Planctomycetota</taxon>
        <taxon>Phycisphaerae</taxon>
        <taxon>environmental samples</taxon>
    </lineage>
</organism>
<dbReference type="InterPro" id="IPR011991">
    <property type="entry name" value="ArsR-like_HTH"/>
</dbReference>
<dbReference type="SMART" id="SM00418">
    <property type="entry name" value="HTH_ARSR"/>
    <property type="match status" value="1"/>
</dbReference>
<dbReference type="SUPFAM" id="SSF46785">
    <property type="entry name" value="Winged helix' DNA-binding domain"/>
    <property type="match status" value="1"/>
</dbReference>
<protein>
    <recommendedName>
        <fullName evidence="5">HTH arsR-type domain-containing protein</fullName>
    </recommendedName>
</protein>
<keyword evidence="2" id="KW-0238">DNA-binding</keyword>
<feature type="domain" description="HTH arsR-type" evidence="5">
    <location>
        <begin position="26"/>
        <end position="130"/>
    </location>
</feature>
<evidence type="ECO:0000256" key="1">
    <source>
        <dbReference type="ARBA" id="ARBA00023015"/>
    </source>
</evidence>
<keyword evidence="3" id="KW-0804">Transcription</keyword>
<evidence type="ECO:0000256" key="4">
    <source>
        <dbReference type="SAM" id="MobiDB-lite"/>
    </source>
</evidence>
<dbReference type="InterPro" id="IPR036390">
    <property type="entry name" value="WH_DNA-bd_sf"/>
</dbReference>
<dbReference type="GO" id="GO:0003700">
    <property type="term" value="F:DNA-binding transcription factor activity"/>
    <property type="evidence" value="ECO:0007669"/>
    <property type="project" value="InterPro"/>
</dbReference>
<dbReference type="InterPro" id="IPR036388">
    <property type="entry name" value="WH-like_DNA-bd_sf"/>
</dbReference>
<dbReference type="Pfam" id="PF01022">
    <property type="entry name" value="HTH_5"/>
    <property type="match status" value="1"/>
</dbReference>
<proteinExistence type="predicted"/>